<dbReference type="STRING" id="1121390.SAMN02746041_01918"/>
<evidence type="ECO:0000256" key="2">
    <source>
        <dbReference type="ARBA" id="ARBA00022475"/>
    </source>
</evidence>
<accession>A0A1W1XJ81</accession>
<keyword evidence="2" id="KW-1003">Cell membrane</keyword>
<dbReference type="Proteomes" id="UP000192783">
    <property type="component" value="Unassembled WGS sequence"/>
</dbReference>
<feature type="transmembrane region" description="Helical" evidence="6">
    <location>
        <begin position="153"/>
        <end position="175"/>
    </location>
</feature>
<evidence type="ECO:0000256" key="3">
    <source>
        <dbReference type="ARBA" id="ARBA00022692"/>
    </source>
</evidence>
<evidence type="ECO:0000256" key="4">
    <source>
        <dbReference type="ARBA" id="ARBA00022989"/>
    </source>
</evidence>
<protein>
    <submittedName>
        <fullName evidence="7">Branched-chain amino acid transport system permease protein</fullName>
    </submittedName>
</protein>
<feature type="transmembrane region" description="Helical" evidence="6">
    <location>
        <begin position="277"/>
        <end position="296"/>
    </location>
</feature>
<evidence type="ECO:0000256" key="6">
    <source>
        <dbReference type="SAM" id="Phobius"/>
    </source>
</evidence>
<evidence type="ECO:0000313" key="8">
    <source>
        <dbReference type="Proteomes" id="UP000192783"/>
    </source>
</evidence>
<dbReference type="PANTHER" id="PTHR30482:SF10">
    <property type="entry name" value="HIGH-AFFINITY BRANCHED-CHAIN AMINO ACID TRANSPORT PROTEIN BRAE"/>
    <property type="match status" value="1"/>
</dbReference>
<dbReference type="AlphaFoldDB" id="A0A1W1XJ81"/>
<name>A0A1W1XJ81_9BACT</name>
<keyword evidence="5 6" id="KW-0472">Membrane</keyword>
<feature type="transmembrane region" description="Helical" evidence="6">
    <location>
        <begin position="79"/>
        <end position="103"/>
    </location>
</feature>
<dbReference type="InterPro" id="IPR043428">
    <property type="entry name" value="LivM-like"/>
</dbReference>
<proteinExistence type="predicted"/>
<comment type="subcellular location">
    <subcellularLocation>
        <location evidence="1">Cell membrane</location>
        <topology evidence="1">Multi-pass membrane protein</topology>
    </subcellularLocation>
</comment>
<feature type="transmembrane region" description="Helical" evidence="6">
    <location>
        <begin position="206"/>
        <end position="224"/>
    </location>
</feature>
<keyword evidence="8" id="KW-1185">Reference proteome</keyword>
<dbReference type="RefSeq" id="WP_084057651.1">
    <property type="nucleotide sequence ID" value="NZ_FWXF01000009.1"/>
</dbReference>
<dbReference type="OrthoDB" id="9780757at2"/>
<dbReference type="GO" id="GO:0005886">
    <property type="term" value="C:plasma membrane"/>
    <property type="evidence" value="ECO:0007669"/>
    <property type="project" value="UniProtKB-SubCell"/>
</dbReference>
<evidence type="ECO:0000256" key="1">
    <source>
        <dbReference type="ARBA" id="ARBA00004651"/>
    </source>
</evidence>
<dbReference type="CDD" id="cd06581">
    <property type="entry name" value="TM_PBP1_LivM_like"/>
    <property type="match status" value="1"/>
</dbReference>
<dbReference type="EMBL" id="FWXF01000009">
    <property type="protein sequence ID" value="SMC24033.1"/>
    <property type="molecule type" value="Genomic_DNA"/>
</dbReference>
<dbReference type="Pfam" id="PF02653">
    <property type="entry name" value="BPD_transp_2"/>
    <property type="match status" value="1"/>
</dbReference>
<dbReference type="PANTHER" id="PTHR30482">
    <property type="entry name" value="HIGH-AFFINITY BRANCHED-CHAIN AMINO ACID TRANSPORT SYSTEM PERMEASE"/>
    <property type="match status" value="1"/>
</dbReference>
<keyword evidence="3 6" id="KW-0812">Transmembrane</keyword>
<keyword evidence="4 6" id="KW-1133">Transmembrane helix</keyword>
<reference evidence="7 8" key="1">
    <citation type="submission" date="2017-04" db="EMBL/GenBank/DDBJ databases">
        <authorList>
            <person name="Afonso C.L."/>
            <person name="Miller P.J."/>
            <person name="Scott M.A."/>
            <person name="Spackman E."/>
            <person name="Goraichik I."/>
            <person name="Dimitrov K.M."/>
            <person name="Suarez D.L."/>
            <person name="Swayne D.E."/>
        </authorList>
    </citation>
    <scope>NUCLEOTIDE SEQUENCE [LARGE SCALE GENOMIC DNA]</scope>
    <source>
        <strain evidence="7 8">DSM 13146</strain>
    </source>
</reference>
<feature type="transmembrane region" description="Helical" evidence="6">
    <location>
        <begin position="37"/>
        <end position="59"/>
    </location>
</feature>
<feature type="transmembrane region" description="Helical" evidence="6">
    <location>
        <begin position="244"/>
        <end position="265"/>
    </location>
</feature>
<organism evidence="7 8">
    <name type="scientific">Desulfacinum hydrothermale DSM 13146</name>
    <dbReference type="NCBI Taxonomy" id="1121390"/>
    <lineage>
        <taxon>Bacteria</taxon>
        <taxon>Pseudomonadati</taxon>
        <taxon>Thermodesulfobacteriota</taxon>
        <taxon>Syntrophobacteria</taxon>
        <taxon>Syntrophobacterales</taxon>
        <taxon>Syntrophobacteraceae</taxon>
        <taxon>Desulfacinum</taxon>
    </lineage>
</organism>
<feature type="transmembrane region" description="Helical" evidence="6">
    <location>
        <begin position="6"/>
        <end position="25"/>
    </location>
</feature>
<dbReference type="GO" id="GO:0015658">
    <property type="term" value="F:branched-chain amino acid transmembrane transporter activity"/>
    <property type="evidence" value="ECO:0007669"/>
    <property type="project" value="InterPro"/>
</dbReference>
<sequence>MKHNALRSFFICGLILIGMALFPLFTNNFIIRFGTDILMFAIMASAWNIIGGYTGYASFGNVVFFGIGAYTTAVLMEKAGFGFALAYASSGLLAAVFAILVGLPVLRLRGHYFAIATLGVAEAMKALVQNLEITEGNSGIYLPMLDMSVRGQYYFFFYMMLATLVACLLTTYILLNAKFGYSLIAIREDEDAANSVGINTTYAKTMAFSLSALFTGFAGSIYAYQQAFIKPEPAFTVHTTVKMIVMAVFGGMGKLFGPLLGAFSIEVISEILSDHFLVAHALFFGTIVILAIVFTPKGIMDIITERKLNVSYFLENIRKHRV</sequence>
<evidence type="ECO:0000256" key="5">
    <source>
        <dbReference type="ARBA" id="ARBA00023136"/>
    </source>
</evidence>
<evidence type="ECO:0000313" key="7">
    <source>
        <dbReference type="EMBL" id="SMC24033.1"/>
    </source>
</evidence>
<dbReference type="InterPro" id="IPR001851">
    <property type="entry name" value="ABC_transp_permease"/>
</dbReference>
<gene>
    <name evidence="7" type="ORF">SAMN02746041_01918</name>
</gene>